<dbReference type="SMART" id="SM00248">
    <property type="entry name" value="ANK"/>
    <property type="match status" value="2"/>
</dbReference>
<protein>
    <submittedName>
        <fullName evidence="5">Ankyrin repeat domain-containing protein 49</fullName>
    </submittedName>
</protein>
<dbReference type="EMBL" id="VCAZ01000054">
    <property type="protein sequence ID" value="TSN21200.1"/>
    <property type="molecule type" value="Genomic_DNA"/>
</dbReference>
<feature type="repeat" description="ANK" evidence="3">
    <location>
        <begin position="94"/>
        <end position="126"/>
    </location>
</feature>
<organism evidence="5 6">
    <name type="scientific">Bagarius yarrelli</name>
    <name type="common">Goonch</name>
    <name type="synonym">Bagrus yarrelli</name>
    <dbReference type="NCBI Taxonomy" id="175774"/>
    <lineage>
        <taxon>Eukaryota</taxon>
        <taxon>Metazoa</taxon>
        <taxon>Chordata</taxon>
        <taxon>Craniata</taxon>
        <taxon>Vertebrata</taxon>
        <taxon>Euteleostomi</taxon>
        <taxon>Actinopterygii</taxon>
        <taxon>Neopterygii</taxon>
        <taxon>Teleostei</taxon>
        <taxon>Ostariophysi</taxon>
        <taxon>Siluriformes</taxon>
        <taxon>Sisoridae</taxon>
        <taxon>Sisorinae</taxon>
        <taxon>Bagarius</taxon>
    </lineage>
</organism>
<dbReference type="OrthoDB" id="19174at2759"/>
<keyword evidence="6" id="KW-1185">Reference proteome</keyword>
<evidence type="ECO:0000313" key="6">
    <source>
        <dbReference type="Proteomes" id="UP000319801"/>
    </source>
</evidence>
<dbReference type="PRINTS" id="PR01415">
    <property type="entry name" value="ANKYRIN"/>
</dbReference>
<feature type="repeat" description="ANK" evidence="3">
    <location>
        <begin position="127"/>
        <end position="159"/>
    </location>
</feature>
<dbReference type="Pfam" id="PF12796">
    <property type="entry name" value="Ank_2"/>
    <property type="match status" value="1"/>
</dbReference>
<evidence type="ECO:0000313" key="5">
    <source>
        <dbReference type="EMBL" id="TSN21200.1"/>
    </source>
</evidence>
<feature type="compositionally biased region" description="Acidic residues" evidence="4">
    <location>
        <begin position="27"/>
        <end position="46"/>
    </location>
</feature>
<dbReference type="PROSITE" id="PS50088">
    <property type="entry name" value="ANK_REPEAT"/>
    <property type="match status" value="2"/>
</dbReference>
<dbReference type="PANTHER" id="PTHR24198:SF165">
    <property type="entry name" value="ANKYRIN REPEAT-CONTAINING PROTEIN-RELATED"/>
    <property type="match status" value="1"/>
</dbReference>
<dbReference type="SUPFAM" id="SSF48403">
    <property type="entry name" value="Ankyrin repeat"/>
    <property type="match status" value="1"/>
</dbReference>
<evidence type="ECO:0000256" key="1">
    <source>
        <dbReference type="ARBA" id="ARBA00022737"/>
    </source>
</evidence>
<keyword evidence="2 3" id="KW-0040">ANK repeat</keyword>
<dbReference type="AlphaFoldDB" id="A0A556U6H0"/>
<accession>A0A556U6H0</accession>
<proteinExistence type="predicted"/>
<evidence type="ECO:0000256" key="4">
    <source>
        <dbReference type="SAM" id="MobiDB-lite"/>
    </source>
</evidence>
<comment type="caution">
    <text evidence="5">The sequence shown here is derived from an EMBL/GenBank/DDBJ whole genome shotgun (WGS) entry which is preliminary data.</text>
</comment>
<reference evidence="5 6" key="1">
    <citation type="journal article" date="2019" name="Genome Biol. Evol.">
        <title>Whole-Genome Sequencing of the Giant Devil Catfish, Bagarius yarrelli.</title>
        <authorList>
            <person name="Jiang W."/>
            <person name="Lv Y."/>
            <person name="Cheng L."/>
            <person name="Yang K."/>
            <person name="Chao B."/>
            <person name="Wang X."/>
            <person name="Li Y."/>
            <person name="Pan X."/>
            <person name="You X."/>
            <person name="Zhang Y."/>
            <person name="Yang J."/>
            <person name="Li J."/>
            <person name="Zhang X."/>
            <person name="Liu S."/>
            <person name="Sun C."/>
            <person name="Yang J."/>
            <person name="Shi Q."/>
        </authorList>
    </citation>
    <scope>NUCLEOTIDE SEQUENCE [LARGE SCALE GENOMIC DNA]</scope>
    <source>
        <strain evidence="5">JWS20170419001</strain>
        <tissue evidence="5">Muscle</tissue>
    </source>
</reference>
<feature type="region of interest" description="Disordered" evidence="4">
    <location>
        <begin position="23"/>
        <end position="48"/>
    </location>
</feature>
<dbReference type="Proteomes" id="UP000319801">
    <property type="component" value="Unassembled WGS sequence"/>
</dbReference>
<sequence length="223" mass="24936">MEFPEGFNQLELLETHRHLIPVGTESAWDEEEDSGDEDDEDEEQHDEEWYQQQELKLKGNPVELMLWAAEKNRLSTVERLAASDLSLVNCHDVDGYTPLHRASYSGHARIVSFLLDSGANLHARTMDGWTPLHSASRWGHTAIVSCLLRWGSEVNAMTNGQLTPLQLAAGNPAAPETLELLLLQRTLQAGLTNGAGETAYDIALRKTAHYHLFEITEPCHNIT</sequence>
<evidence type="ECO:0000256" key="2">
    <source>
        <dbReference type="ARBA" id="ARBA00023043"/>
    </source>
</evidence>
<dbReference type="Gene3D" id="1.25.40.20">
    <property type="entry name" value="Ankyrin repeat-containing domain"/>
    <property type="match status" value="2"/>
</dbReference>
<dbReference type="InterPro" id="IPR002110">
    <property type="entry name" value="Ankyrin_rpt"/>
</dbReference>
<dbReference type="PANTHER" id="PTHR24198">
    <property type="entry name" value="ANKYRIN REPEAT AND PROTEIN KINASE DOMAIN-CONTAINING PROTEIN"/>
    <property type="match status" value="1"/>
</dbReference>
<evidence type="ECO:0000256" key="3">
    <source>
        <dbReference type="PROSITE-ProRule" id="PRU00023"/>
    </source>
</evidence>
<name>A0A556U6H0_BAGYA</name>
<keyword evidence="1" id="KW-0677">Repeat</keyword>
<dbReference type="PROSITE" id="PS50297">
    <property type="entry name" value="ANK_REP_REGION"/>
    <property type="match status" value="2"/>
</dbReference>
<dbReference type="InterPro" id="IPR036770">
    <property type="entry name" value="Ankyrin_rpt-contain_sf"/>
</dbReference>
<gene>
    <name evidence="5" type="ORF">Baya_9275</name>
</gene>